<sequence>MRIQEAERGFLVAMVGQQGFADAHADRQQHEVVVCDVVLRQVAGRIHHDPDTQLAPSGVAPHQSRPE</sequence>
<dbReference type="Proteomes" id="UP000055854">
    <property type="component" value="Unassembled WGS sequence"/>
</dbReference>
<accession>A0A109HGI1</accession>
<evidence type="ECO:0000256" key="1">
    <source>
        <dbReference type="SAM" id="MobiDB-lite"/>
    </source>
</evidence>
<reference evidence="2 3" key="1">
    <citation type="submission" date="2015-11" db="EMBL/GenBank/DDBJ databases">
        <title>Long Read and Single Molecule DNA Sequencing Simplifies Genome Assembly and TAL Effector Gene Analysis of Xanthomonas translucens.</title>
        <authorList>
            <person name="Peng Z."/>
            <person name="Hu Y."/>
            <person name="Xie J."/>
            <person name="Potnis N."/>
            <person name="Akhunova A."/>
            <person name="Jones J."/>
            <person name="Liu Z."/>
            <person name="White F."/>
            <person name="Liu S."/>
        </authorList>
    </citation>
    <scope>NUCLEOTIDE SEQUENCE [LARGE SCALE GENOMIC DNA]</scope>
    <source>
        <strain evidence="2 3">B1</strain>
    </source>
</reference>
<gene>
    <name evidence="2" type="ORF">ATB53_05715</name>
</gene>
<dbReference type="EMBL" id="LNTA01000260">
    <property type="protein sequence ID" value="KWV11769.1"/>
    <property type="molecule type" value="Genomic_DNA"/>
</dbReference>
<feature type="region of interest" description="Disordered" evidence="1">
    <location>
        <begin position="48"/>
        <end position="67"/>
    </location>
</feature>
<organism evidence="2 3">
    <name type="scientific">Xanthomonas campestris pv. translucens</name>
    <dbReference type="NCBI Taxonomy" id="343"/>
    <lineage>
        <taxon>Bacteria</taxon>
        <taxon>Pseudomonadati</taxon>
        <taxon>Pseudomonadota</taxon>
        <taxon>Gammaproteobacteria</taxon>
        <taxon>Lysobacterales</taxon>
        <taxon>Lysobacteraceae</taxon>
        <taxon>Xanthomonas</taxon>
        <taxon>Xanthomonas translucens group</taxon>
    </lineage>
</organism>
<comment type="caution">
    <text evidence="2">The sequence shown here is derived from an EMBL/GenBank/DDBJ whole genome shotgun (WGS) entry which is preliminary data.</text>
</comment>
<protein>
    <submittedName>
        <fullName evidence="2">Uncharacterized protein</fullName>
    </submittedName>
</protein>
<name>A0A109HGI1_XANCT</name>
<dbReference type="AlphaFoldDB" id="A0A109HGI1"/>
<evidence type="ECO:0000313" key="3">
    <source>
        <dbReference type="Proteomes" id="UP000055854"/>
    </source>
</evidence>
<proteinExistence type="predicted"/>
<evidence type="ECO:0000313" key="2">
    <source>
        <dbReference type="EMBL" id="KWV11769.1"/>
    </source>
</evidence>